<dbReference type="InterPro" id="IPR023631">
    <property type="entry name" value="Amidase_dom"/>
</dbReference>
<dbReference type="PANTHER" id="PTHR11895">
    <property type="entry name" value="TRANSAMIDASE"/>
    <property type="match status" value="1"/>
</dbReference>
<gene>
    <name evidence="2" type="ORF">UFOPK3992_02047</name>
</gene>
<protein>
    <submittedName>
        <fullName evidence="2">Unannotated protein</fullName>
    </submittedName>
</protein>
<proteinExistence type="predicted"/>
<dbReference type="GO" id="GO:0003824">
    <property type="term" value="F:catalytic activity"/>
    <property type="evidence" value="ECO:0007669"/>
    <property type="project" value="InterPro"/>
</dbReference>
<dbReference type="Pfam" id="PF01425">
    <property type="entry name" value="Amidase"/>
    <property type="match status" value="1"/>
</dbReference>
<accession>A0A6J7RDB9</accession>
<dbReference type="AlphaFoldDB" id="A0A6J7RDB9"/>
<dbReference type="InterPro" id="IPR036928">
    <property type="entry name" value="AS_sf"/>
</dbReference>
<sequence length="210" mass="23226">MREGLRGLPVSPETLDAVNEAALLLEGLGHHVETTKSPVADQFGPDFLRYWAFLSFTLKNAGRRIYGPGFDRSRTERLTDGLSAMFLREAERLPGSLRRLRRLAAEREPSFERLDVVISPVLGHAPPPIGYLGEEVDFTTHLTRLLRYTSFTPVQNVSGSPAISLPLGRSAEGLPIGIQFAGAWGQERTLLELAYEVEQAAPWPTRTSSD</sequence>
<dbReference type="SUPFAM" id="SSF75304">
    <property type="entry name" value="Amidase signature (AS) enzymes"/>
    <property type="match status" value="1"/>
</dbReference>
<dbReference type="Gene3D" id="3.90.1300.10">
    <property type="entry name" value="Amidase signature (AS) domain"/>
    <property type="match status" value="1"/>
</dbReference>
<reference evidence="2" key="1">
    <citation type="submission" date="2020-05" db="EMBL/GenBank/DDBJ databases">
        <authorList>
            <person name="Chiriac C."/>
            <person name="Salcher M."/>
            <person name="Ghai R."/>
            <person name="Kavagutti S V."/>
        </authorList>
    </citation>
    <scope>NUCLEOTIDE SEQUENCE</scope>
</reference>
<feature type="domain" description="Amidase" evidence="1">
    <location>
        <begin position="10"/>
        <end position="191"/>
    </location>
</feature>
<evidence type="ECO:0000259" key="1">
    <source>
        <dbReference type="Pfam" id="PF01425"/>
    </source>
</evidence>
<organism evidence="2">
    <name type="scientific">freshwater metagenome</name>
    <dbReference type="NCBI Taxonomy" id="449393"/>
    <lineage>
        <taxon>unclassified sequences</taxon>
        <taxon>metagenomes</taxon>
        <taxon>ecological metagenomes</taxon>
    </lineage>
</organism>
<name>A0A6J7RDB9_9ZZZZ</name>
<dbReference type="PANTHER" id="PTHR11895:SF7">
    <property type="entry name" value="GLUTAMYL-TRNA(GLN) AMIDOTRANSFERASE SUBUNIT A, MITOCHONDRIAL"/>
    <property type="match status" value="1"/>
</dbReference>
<dbReference type="InterPro" id="IPR000120">
    <property type="entry name" value="Amidase"/>
</dbReference>
<dbReference type="EMBL" id="CAFBOZ010000382">
    <property type="protein sequence ID" value="CAB5026774.1"/>
    <property type="molecule type" value="Genomic_DNA"/>
</dbReference>
<evidence type="ECO:0000313" key="2">
    <source>
        <dbReference type="EMBL" id="CAB5026774.1"/>
    </source>
</evidence>